<evidence type="ECO:0000256" key="6">
    <source>
        <dbReference type="ARBA" id="ARBA00023002"/>
    </source>
</evidence>
<dbReference type="EMBL" id="JABWDY010027868">
    <property type="protein sequence ID" value="KAF5187543.1"/>
    <property type="molecule type" value="Genomic_DNA"/>
</dbReference>
<dbReference type="InterPro" id="IPR036318">
    <property type="entry name" value="FAD-bd_PCMH-like_sf"/>
</dbReference>
<dbReference type="PANTHER" id="PTHR32448">
    <property type="entry name" value="OS08G0158400 PROTEIN"/>
    <property type="match status" value="1"/>
</dbReference>
<dbReference type="SUPFAM" id="SSF56176">
    <property type="entry name" value="FAD-binding/transporter-associated domain-like"/>
    <property type="match status" value="1"/>
</dbReference>
<dbReference type="Gene3D" id="3.30.43.10">
    <property type="entry name" value="Uridine Diphospho-n-acetylenolpyruvylglucosamine Reductase, domain 2"/>
    <property type="match status" value="1"/>
</dbReference>
<keyword evidence="6" id="KW-0560">Oxidoreductase</keyword>
<dbReference type="Pfam" id="PF08031">
    <property type="entry name" value="BBE"/>
    <property type="match status" value="1"/>
</dbReference>
<organism evidence="10 11">
    <name type="scientific">Thalictrum thalictroides</name>
    <name type="common">Rue-anemone</name>
    <name type="synonym">Anemone thalictroides</name>
    <dbReference type="NCBI Taxonomy" id="46969"/>
    <lineage>
        <taxon>Eukaryota</taxon>
        <taxon>Viridiplantae</taxon>
        <taxon>Streptophyta</taxon>
        <taxon>Embryophyta</taxon>
        <taxon>Tracheophyta</taxon>
        <taxon>Spermatophyta</taxon>
        <taxon>Magnoliopsida</taxon>
        <taxon>Ranunculales</taxon>
        <taxon>Ranunculaceae</taxon>
        <taxon>Thalictroideae</taxon>
        <taxon>Thalictrum</taxon>
    </lineage>
</organism>
<protein>
    <submittedName>
        <fullName evidence="10">Berberine bridge enzyme-like</fullName>
    </submittedName>
</protein>
<keyword evidence="7" id="KW-0325">Glycoprotein</keyword>
<evidence type="ECO:0000256" key="8">
    <source>
        <dbReference type="SAM" id="SignalP"/>
    </source>
</evidence>
<comment type="caution">
    <text evidence="10">The sequence shown here is derived from an EMBL/GenBank/DDBJ whole genome shotgun (WGS) entry which is preliminary data.</text>
</comment>
<feature type="signal peptide" evidence="8">
    <location>
        <begin position="1"/>
        <end position="27"/>
    </location>
</feature>
<dbReference type="OrthoDB" id="407275at2759"/>
<dbReference type="Gene3D" id="3.30.465.10">
    <property type="match status" value="1"/>
</dbReference>
<name>A0A7J6VRP7_THATH</name>
<evidence type="ECO:0000259" key="9">
    <source>
        <dbReference type="PROSITE" id="PS51387"/>
    </source>
</evidence>
<evidence type="ECO:0000256" key="7">
    <source>
        <dbReference type="ARBA" id="ARBA00023180"/>
    </source>
</evidence>
<sequence length="524" mass="59341">MVSSNSSFLILLPLLLLSVSFLSVTSSSLTHDSFLKCMTISSQLHFPNTSSYSSLLHSYHQNLRNISSFTVPKPFIILTPLFEFEIQAALLCSKKHGLKIRIRSGGHDYEGLSTTSNVPFIIIDLVNFRSITIDMDDETAWVQAGATLGEVYYAIAKESSNHGFPAGICPSVGVGGHFSGGGLGTMIRKYGLASDNVVDAYLMDVNGKILNRKSMGEDLFWAIRGGGSASFGIILSWKIKLVHVPPKVTVFTIRKLLDQGVTKLVQRWQNIAHKLDEDLFIRVIVEIVHGEKGAKNIQISFNSLFLGGIQDLLPLMKRSFPELGLVSTDCTEMSWIKSTLYFFGYQNEEHINVLLNRTHSDTSFFKAKSDFVKKPLSENAFEEIWKRFLDEEVVFMIMDPYGGKMSKISEYETSFAHRKGYLYNIQYLVKWEKGDEAKKHIEWLRKLYKYMSAYVSNSPRVAYVNYRDLDLGKDVIMGNISFTKAKFWGEKYYNRNFIKLALVKGMVDPDNFFRNEQSIPPLVA</sequence>
<feature type="chain" id="PRO_5029472390" evidence="8">
    <location>
        <begin position="28"/>
        <end position="524"/>
    </location>
</feature>
<dbReference type="InterPro" id="IPR012951">
    <property type="entry name" value="BBE"/>
</dbReference>
<dbReference type="Proteomes" id="UP000554482">
    <property type="component" value="Unassembled WGS sequence"/>
</dbReference>
<dbReference type="GO" id="GO:0071949">
    <property type="term" value="F:FAD binding"/>
    <property type="evidence" value="ECO:0007669"/>
    <property type="project" value="InterPro"/>
</dbReference>
<accession>A0A7J6VRP7</accession>
<comment type="similarity">
    <text evidence="2">Belongs to the oxygen-dependent FAD-linked oxidoreductase family.</text>
</comment>
<evidence type="ECO:0000256" key="3">
    <source>
        <dbReference type="ARBA" id="ARBA00022630"/>
    </source>
</evidence>
<feature type="domain" description="FAD-binding PCMH-type" evidence="9">
    <location>
        <begin position="70"/>
        <end position="244"/>
    </location>
</feature>
<dbReference type="Gene3D" id="3.40.462.20">
    <property type="match status" value="1"/>
</dbReference>
<dbReference type="AlphaFoldDB" id="A0A7J6VRP7"/>
<evidence type="ECO:0000256" key="1">
    <source>
        <dbReference type="ARBA" id="ARBA00001974"/>
    </source>
</evidence>
<dbReference type="Pfam" id="PF01565">
    <property type="entry name" value="FAD_binding_4"/>
    <property type="match status" value="1"/>
</dbReference>
<reference evidence="10 11" key="1">
    <citation type="submission" date="2020-06" db="EMBL/GenBank/DDBJ databases">
        <title>Transcriptomic and genomic resources for Thalictrum thalictroides and T. hernandezii: Facilitating candidate gene discovery in an emerging model plant lineage.</title>
        <authorList>
            <person name="Arias T."/>
            <person name="Riano-Pachon D.M."/>
            <person name="Di Stilio V.S."/>
        </authorList>
    </citation>
    <scope>NUCLEOTIDE SEQUENCE [LARGE SCALE GENOMIC DNA]</scope>
    <source>
        <strain evidence="11">cv. WT478/WT964</strain>
        <tissue evidence="10">Leaves</tissue>
    </source>
</reference>
<comment type="cofactor">
    <cofactor evidence="1">
        <name>FAD</name>
        <dbReference type="ChEBI" id="CHEBI:57692"/>
    </cofactor>
</comment>
<dbReference type="InterPro" id="IPR016169">
    <property type="entry name" value="FAD-bd_PCMH_sub2"/>
</dbReference>
<proteinExistence type="inferred from homology"/>
<keyword evidence="4 8" id="KW-0732">Signal</keyword>
<dbReference type="InterPro" id="IPR016166">
    <property type="entry name" value="FAD-bd_PCMH"/>
</dbReference>
<dbReference type="GO" id="GO:0016491">
    <property type="term" value="F:oxidoreductase activity"/>
    <property type="evidence" value="ECO:0007669"/>
    <property type="project" value="UniProtKB-KW"/>
</dbReference>
<evidence type="ECO:0000313" key="10">
    <source>
        <dbReference type="EMBL" id="KAF5187543.1"/>
    </source>
</evidence>
<evidence type="ECO:0000256" key="5">
    <source>
        <dbReference type="ARBA" id="ARBA00022827"/>
    </source>
</evidence>
<evidence type="ECO:0000313" key="11">
    <source>
        <dbReference type="Proteomes" id="UP000554482"/>
    </source>
</evidence>
<dbReference type="PROSITE" id="PS51387">
    <property type="entry name" value="FAD_PCMH"/>
    <property type="match status" value="1"/>
</dbReference>
<evidence type="ECO:0000256" key="4">
    <source>
        <dbReference type="ARBA" id="ARBA00022729"/>
    </source>
</evidence>
<evidence type="ECO:0000256" key="2">
    <source>
        <dbReference type="ARBA" id="ARBA00005466"/>
    </source>
</evidence>
<gene>
    <name evidence="10" type="ORF">FRX31_022872</name>
</gene>
<dbReference type="InterPro" id="IPR016167">
    <property type="entry name" value="FAD-bd_PCMH_sub1"/>
</dbReference>
<dbReference type="InterPro" id="IPR006093">
    <property type="entry name" value="Oxy_OxRdtase_FAD_BS"/>
</dbReference>
<keyword evidence="3" id="KW-0285">Flavoprotein</keyword>
<keyword evidence="5" id="KW-0274">FAD</keyword>
<keyword evidence="11" id="KW-1185">Reference proteome</keyword>
<dbReference type="InterPro" id="IPR006094">
    <property type="entry name" value="Oxid_FAD_bind_N"/>
</dbReference>
<dbReference type="PROSITE" id="PS00862">
    <property type="entry name" value="OX2_COVAL_FAD"/>
    <property type="match status" value="1"/>
</dbReference>